<name>X1V3W5_9ZZZZ</name>
<keyword evidence="1" id="KW-0489">Methyltransferase</keyword>
<reference evidence="4" key="1">
    <citation type="journal article" date="2014" name="Front. Microbiol.">
        <title>High frequency of phylogenetically diverse reductive dehalogenase-homologous genes in deep subseafloor sedimentary metagenomes.</title>
        <authorList>
            <person name="Kawai M."/>
            <person name="Futagami T."/>
            <person name="Toyoda A."/>
            <person name="Takaki Y."/>
            <person name="Nishi S."/>
            <person name="Hori S."/>
            <person name="Arai W."/>
            <person name="Tsubouchi T."/>
            <person name="Morono Y."/>
            <person name="Uchiyama I."/>
            <person name="Ito T."/>
            <person name="Fujiyama A."/>
            <person name="Inagaki F."/>
            <person name="Takami H."/>
        </authorList>
    </citation>
    <scope>NUCLEOTIDE SEQUENCE</scope>
    <source>
        <strain evidence="4">Expedition CK06-06</strain>
    </source>
</reference>
<dbReference type="PANTHER" id="PTHR13370:SF3">
    <property type="entry name" value="TRNA (GUANINE(10)-N2)-METHYLTRANSFERASE HOMOLOG"/>
    <property type="match status" value="1"/>
</dbReference>
<feature type="domain" description="DNA methylase N-4/N-6" evidence="3">
    <location>
        <begin position="1"/>
        <end position="51"/>
    </location>
</feature>
<gene>
    <name evidence="4" type="ORF">S12H4_43763</name>
</gene>
<evidence type="ECO:0000259" key="3">
    <source>
        <dbReference type="Pfam" id="PF01555"/>
    </source>
</evidence>
<keyword evidence="2" id="KW-0808">Transferase</keyword>
<dbReference type="PRINTS" id="PR00508">
    <property type="entry name" value="S21N4MTFRASE"/>
</dbReference>
<dbReference type="PANTHER" id="PTHR13370">
    <property type="entry name" value="RNA METHYLASE-RELATED"/>
    <property type="match status" value="1"/>
</dbReference>
<dbReference type="Pfam" id="PF01555">
    <property type="entry name" value="N6_N4_Mtase"/>
    <property type="match status" value="1"/>
</dbReference>
<accession>X1V3W5</accession>
<evidence type="ECO:0000313" key="4">
    <source>
        <dbReference type="EMBL" id="GAJ10462.1"/>
    </source>
</evidence>
<dbReference type="SUPFAM" id="SSF53335">
    <property type="entry name" value="S-adenosyl-L-methionine-dependent methyltransferases"/>
    <property type="match status" value="1"/>
</dbReference>
<dbReference type="InterPro" id="IPR001091">
    <property type="entry name" value="RM_Methyltransferase"/>
</dbReference>
<dbReference type="GO" id="GO:0003677">
    <property type="term" value="F:DNA binding"/>
    <property type="evidence" value="ECO:0007669"/>
    <property type="project" value="InterPro"/>
</dbReference>
<dbReference type="GO" id="GO:0008170">
    <property type="term" value="F:N-methyltransferase activity"/>
    <property type="evidence" value="ECO:0007669"/>
    <property type="project" value="InterPro"/>
</dbReference>
<dbReference type="GO" id="GO:0005737">
    <property type="term" value="C:cytoplasm"/>
    <property type="evidence" value="ECO:0007669"/>
    <property type="project" value="TreeGrafter"/>
</dbReference>
<comment type="caution">
    <text evidence="4">The sequence shown here is derived from an EMBL/GenBank/DDBJ whole genome shotgun (WGS) entry which is preliminary data.</text>
</comment>
<organism evidence="4">
    <name type="scientific">marine sediment metagenome</name>
    <dbReference type="NCBI Taxonomy" id="412755"/>
    <lineage>
        <taxon>unclassified sequences</taxon>
        <taxon>metagenomes</taxon>
        <taxon>ecological metagenomes</taxon>
    </lineage>
</organism>
<dbReference type="GO" id="GO:0032259">
    <property type="term" value="P:methylation"/>
    <property type="evidence" value="ECO:0007669"/>
    <property type="project" value="UniProtKB-KW"/>
</dbReference>
<proteinExistence type="predicted"/>
<dbReference type="AlphaFoldDB" id="X1V3W5"/>
<dbReference type="Gene3D" id="3.40.50.150">
    <property type="entry name" value="Vaccinia Virus protein VP39"/>
    <property type="match status" value="1"/>
</dbReference>
<evidence type="ECO:0000256" key="2">
    <source>
        <dbReference type="ARBA" id="ARBA00022679"/>
    </source>
</evidence>
<dbReference type="InterPro" id="IPR029063">
    <property type="entry name" value="SAM-dependent_MTases_sf"/>
</dbReference>
<sequence>LISYLIILGSRPNDIILDPFVGSGTTCIAAKMLKRRYIGIDNDKGYVEIAQCRVGAVEPVLI</sequence>
<feature type="non-terminal residue" evidence="4">
    <location>
        <position position="1"/>
    </location>
</feature>
<dbReference type="EMBL" id="BARW01026896">
    <property type="protein sequence ID" value="GAJ10462.1"/>
    <property type="molecule type" value="Genomic_DNA"/>
</dbReference>
<evidence type="ECO:0000256" key="1">
    <source>
        <dbReference type="ARBA" id="ARBA00022603"/>
    </source>
</evidence>
<dbReference type="InterPro" id="IPR002941">
    <property type="entry name" value="DNA_methylase_N4/N6"/>
</dbReference>
<protein>
    <recommendedName>
        <fullName evidence="3">DNA methylase N-4/N-6 domain-containing protein</fullName>
    </recommendedName>
</protein>